<dbReference type="OrthoDB" id="10066471at2759"/>
<evidence type="ECO:0000313" key="1">
    <source>
        <dbReference type="EMBL" id="KAA6398031.1"/>
    </source>
</evidence>
<dbReference type="SUPFAM" id="SSF56672">
    <property type="entry name" value="DNA/RNA polymerases"/>
    <property type="match status" value="1"/>
</dbReference>
<accession>A0A5J4WSX4</accession>
<gene>
    <name evidence="1" type="ORF">EZS28_006441</name>
</gene>
<evidence type="ECO:0000313" key="2">
    <source>
        <dbReference type="Proteomes" id="UP000324800"/>
    </source>
</evidence>
<dbReference type="EMBL" id="SNRW01001048">
    <property type="protein sequence ID" value="KAA6398031.1"/>
    <property type="molecule type" value="Genomic_DNA"/>
</dbReference>
<protein>
    <submittedName>
        <fullName evidence="1">Uncharacterized protein</fullName>
    </submittedName>
</protein>
<proteinExistence type="predicted"/>
<reference evidence="1 2" key="1">
    <citation type="submission" date="2019-03" db="EMBL/GenBank/DDBJ databases">
        <title>Single cell metagenomics reveals metabolic interactions within the superorganism composed of flagellate Streblomastix strix and complex community of Bacteroidetes bacteria on its surface.</title>
        <authorList>
            <person name="Treitli S.C."/>
            <person name="Kolisko M."/>
            <person name="Husnik F."/>
            <person name="Keeling P."/>
            <person name="Hampl V."/>
        </authorList>
    </citation>
    <scope>NUCLEOTIDE SEQUENCE [LARGE SCALE GENOMIC DNA]</scope>
    <source>
        <strain evidence="1">ST1C</strain>
    </source>
</reference>
<dbReference type="AlphaFoldDB" id="A0A5J4WSX4"/>
<sequence length="351" mass="39877">MAAMLSEDSYIVQMNPEHCSCKTPLQVAFFIHFCEGDTDSAYWAICGNTNEDFTQQFNAVIKDIDFYNDNAKYFFPTIKGNVYDEKKILGLAIERQGPSMIALAPKNYMIFKNYCDDSKIKLKGVNQKTNKITKEQIVDCVYEGKITKCTNMRLGQKNHKMSQLSIEKNGITGIHTKMVVLSDQSCCPYIFGLVAKDYSMINSYFFISPKFTPKQITCVNILAVLNKQVGRQAIKKIVFLLCLESLTRCVIVLDNYELNLYISALEPMSSNSINVLSNQAFSNIVTNILNQRRDIESQYLGWLTIFEYFISSNSGRNIIASPYVTFVNQMFLLFSLHINVVLPLPTAPTIQ</sequence>
<dbReference type="InterPro" id="IPR043502">
    <property type="entry name" value="DNA/RNA_pol_sf"/>
</dbReference>
<organism evidence="1 2">
    <name type="scientific">Streblomastix strix</name>
    <dbReference type="NCBI Taxonomy" id="222440"/>
    <lineage>
        <taxon>Eukaryota</taxon>
        <taxon>Metamonada</taxon>
        <taxon>Preaxostyla</taxon>
        <taxon>Oxymonadida</taxon>
        <taxon>Streblomastigidae</taxon>
        <taxon>Streblomastix</taxon>
    </lineage>
</organism>
<dbReference type="Proteomes" id="UP000324800">
    <property type="component" value="Unassembled WGS sequence"/>
</dbReference>
<comment type="caution">
    <text evidence="1">The sequence shown here is derived from an EMBL/GenBank/DDBJ whole genome shotgun (WGS) entry which is preliminary data.</text>
</comment>
<name>A0A5J4WSX4_9EUKA</name>